<evidence type="ECO:0000313" key="1">
    <source>
        <dbReference type="EMBL" id="PNH10342.1"/>
    </source>
</evidence>
<dbReference type="OrthoDB" id="523921at2759"/>
<evidence type="ECO:0008006" key="3">
    <source>
        <dbReference type="Google" id="ProtNLM"/>
    </source>
</evidence>
<dbReference type="PANTHER" id="PTHR22916:SF3">
    <property type="entry name" value="UDP-GLCNAC:BETAGAL BETA-1,3-N-ACETYLGLUCOSAMINYLTRANSFERASE-LIKE PROTEIN 1"/>
    <property type="match status" value="1"/>
</dbReference>
<dbReference type="GO" id="GO:0016757">
    <property type="term" value="F:glycosyltransferase activity"/>
    <property type="evidence" value="ECO:0007669"/>
    <property type="project" value="UniProtKB-ARBA"/>
</dbReference>
<dbReference type="PANTHER" id="PTHR22916">
    <property type="entry name" value="GLYCOSYLTRANSFERASE"/>
    <property type="match status" value="1"/>
</dbReference>
<reference evidence="1 2" key="1">
    <citation type="journal article" date="2017" name="Mol. Biol. Evol.">
        <title>The 4-celled Tetrabaena socialis nuclear genome reveals the essential components for genetic control of cell number at the origin of multicellularity in the volvocine lineage.</title>
        <authorList>
            <person name="Featherston J."/>
            <person name="Arakaki Y."/>
            <person name="Hanschen E.R."/>
            <person name="Ferris P.J."/>
            <person name="Michod R.E."/>
            <person name="Olson B.J.S.C."/>
            <person name="Nozaki H."/>
            <person name="Durand P.M."/>
        </authorList>
    </citation>
    <scope>NUCLEOTIDE SEQUENCE [LARGE SCALE GENOMIC DNA]</scope>
    <source>
        <strain evidence="1 2">NIES-571</strain>
    </source>
</reference>
<proteinExistence type="predicted"/>
<sequence length="262" mass="28855">MTEVERLPSCRERWSDTFKLFKDAGTGAFFTFPLFVDYAPMALRRSALRNVGGVDEGMGDVGMCGICSDWELPTELLVNVDSPDEGQAWADLSWSTEGLIVPVFSNNVHELRAYNRMAGLSRGRVLIILQDDDSLQPADCSWLPPLVRQFDAMPKLGMVGLKSYRRGSGPGNMERWSDTFKLFKDAGTGAFFTFPLFVDYAPMALRRSALRNVGGVDEGMGDVGMCGICSDWEGCTNLTGNPPLPAENARDYLDTIKPLVDA</sequence>
<name>A0A2J8ACV0_9CHLO</name>
<evidence type="ECO:0000313" key="2">
    <source>
        <dbReference type="Proteomes" id="UP000236333"/>
    </source>
</evidence>
<organism evidence="1 2">
    <name type="scientific">Tetrabaena socialis</name>
    <dbReference type="NCBI Taxonomy" id="47790"/>
    <lineage>
        <taxon>Eukaryota</taxon>
        <taxon>Viridiplantae</taxon>
        <taxon>Chlorophyta</taxon>
        <taxon>core chlorophytes</taxon>
        <taxon>Chlorophyceae</taxon>
        <taxon>CS clade</taxon>
        <taxon>Chlamydomonadales</taxon>
        <taxon>Tetrabaenaceae</taxon>
        <taxon>Tetrabaena</taxon>
    </lineage>
</organism>
<dbReference type="Gene3D" id="3.90.550.10">
    <property type="entry name" value="Spore Coat Polysaccharide Biosynthesis Protein SpsA, Chain A"/>
    <property type="match status" value="1"/>
</dbReference>
<dbReference type="EMBL" id="PGGS01000059">
    <property type="protein sequence ID" value="PNH10342.1"/>
    <property type="molecule type" value="Genomic_DNA"/>
</dbReference>
<comment type="caution">
    <text evidence="1">The sequence shown here is derived from an EMBL/GenBank/DDBJ whole genome shotgun (WGS) entry which is preliminary data.</text>
</comment>
<dbReference type="SUPFAM" id="SSF53448">
    <property type="entry name" value="Nucleotide-diphospho-sugar transferases"/>
    <property type="match status" value="1"/>
</dbReference>
<gene>
    <name evidence="1" type="ORF">TSOC_002927</name>
</gene>
<keyword evidence="2" id="KW-1185">Reference proteome</keyword>
<accession>A0A2J8ACV0</accession>
<dbReference type="Proteomes" id="UP000236333">
    <property type="component" value="Unassembled WGS sequence"/>
</dbReference>
<dbReference type="AlphaFoldDB" id="A0A2J8ACV0"/>
<protein>
    <recommendedName>
        <fullName evidence="3">Glycosyltransferase 2-like domain-containing protein</fullName>
    </recommendedName>
</protein>
<dbReference type="InterPro" id="IPR029044">
    <property type="entry name" value="Nucleotide-diphossugar_trans"/>
</dbReference>